<name>A0AAF3FGG7_9BILA</name>
<dbReference type="InterPro" id="IPR016186">
    <property type="entry name" value="C-type_lectin-like/link_sf"/>
</dbReference>
<protein>
    <recommendedName>
        <fullName evidence="1">C-type lectin domain-containing protein</fullName>
    </recommendedName>
</protein>
<dbReference type="Pfam" id="PF00059">
    <property type="entry name" value="Lectin_C"/>
    <property type="match status" value="2"/>
</dbReference>
<reference evidence="3" key="1">
    <citation type="submission" date="2024-02" db="UniProtKB">
        <authorList>
            <consortium name="WormBaseParasite"/>
        </authorList>
    </citation>
    <scope>IDENTIFICATION</scope>
</reference>
<feature type="domain" description="C-type lectin" evidence="1">
    <location>
        <begin position="58"/>
        <end position="173"/>
    </location>
</feature>
<sequence length="416" mass="45526">MSSHGPTQCLVDRLKPLLEQFSATAYFAGHDHTLQLMKLFRLTNVPTTCPDGWYYSQTLNNCYKAVTQPGGFTFAEADATCKSAGGQLTSIHSAEEDRIGLGLGAMPGTVTRLQTLIDGFRPNGTWTWSDGTPFDYKNFANTDDAKQCLQLWSTNSTAIHPVNEYKQWDDIPCTAKFVNAVCKISLGGNQGQASTPAPVQPSAPPAPTCPPTWYYAQNLGNCYKSSRLHLEQLLEARHSSVGKGQTEPGHGVMEPHLTTRTLLTLMMQNNLWSTNSTAIHPVNEYKQWDDIPCTGKCVNAVCKIVQEPTTPPPPQPTKAPYCSAGWSGPAFDSCYKVITQTGGFTFDQGDQKCKELGGQLASIHSAAEDKYMMELSNQGKPIGDIQTLIGGQRTGPNAGDWKWSDNTPWDYTNWSA</sequence>
<dbReference type="InterPro" id="IPR001304">
    <property type="entry name" value="C-type_lectin-like"/>
</dbReference>
<dbReference type="PROSITE" id="PS50041">
    <property type="entry name" value="C_TYPE_LECTIN_2"/>
    <property type="match status" value="2"/>
</dbReference>
<accession>A0AAF3FGG7</accession>
<dbReference type="WBParaSite" id="MBELARI_LOCUS5124">
    <property type="protein sequence ID" value="MBELARI_LOCUS5124"/>
    <property type="gene ID" value="MBELARI_LOCUS5124"/>
</dbReference>
<proteinExistence type="predicted"/>
<dbReference type="PANTHER" id="PTHR22803">
    <property type="entry name" value="MANNOSE, PHOSPHOLIPASE, LECTIN RECEPTOR RELATED"/>
    <property type="match status" value="1"/>
</dbReference>
<dbReference type="SUPFAM" id="SSF56436">
    <property type="entry name" value="C-type lectin-like"/>
    <property type="match status" value="2"/>
</dbReference>
<organism evidence="2 3">
    <name type="scientific">Mesorhabditis belari</name>
    <dbReference type="NCBI Taxonomy" id="2138241"/>
    <lineage>
        <taxon>Eukaryota</taxon>
        <taxon>Metazoa</taxon>
        <taxon>Ecdysozoa</taxon>
        <taxon>Nematoda</taxon>
        <taxon>Chromadorea</taxon>
        <taxon>Rhabditida</taxon>
        <taxon>Rhabditina</taxon>
        <taxon>Rhabditomorpha</taxon>
        <taxon>Rhabditoidea</taxon>
        <taxon>Rhabditidae</taxon>
        <taxon>Mesorhabditinae</taxon>
        <taxon>Mesorhabditis</taxon>
    </lineage>
</organism>
<dbReference type="InterPro" id="IPR016187">
    <property type="entry name" value="CTDL_fold"/>
</dbReference>
<evidence type="ECO:0000313" key="3">
    <source>
        <dbReference type="WBParaSite" id="MBELARI_LOCUS5124"/>
    </source>
</evidence>
<evidence type="ECO:0000313" key="2">
    <source>
        <dbReference type="Proteomes" id="UP000887575"/>
    </source>
</evidence>
<dbReference type="InterPro" id="IPR050111">
    <property type="entry name" value="C-type_lectin/snaclec_domain"/>
</dbReference>
<dbReference type="SMART" id="SM00034">
    <property type="entry name" value="CLECT"/>
    <property type="match status" value="2"/>
</dbReference>
<dbReference type="SUPFAM" id="SSF56300">
    <property type="entry name" value="Metallo-dependent phosphatases"/>
    <property type="match status" value="1"/>
</dbReference>
<dbReference type="AlphaFoldDB" id="A0AAF3FGG7"/>
<dbReference type="Gene3D" id="3.10.100.10">
    <property type="entry name" value="Mannose-Binding Protein A, subunit A"/>
    <property type="match status" value="2"/>
</dbReference>
<dbReference type="InterPro" id="IPR029052">
    <property type="entry name" value="Metallo-depent_PP-like"/>
</dbReference>
<feature type="domain" description="C-type lectin" evidence="1">
    <location>
        <begin position="334"/>
        <end position="416"/>
    </location>
</feature>
<dbReference type="CDD" id="cd00037">
    <property type="entry name" value="CLECT"/>
    <property type="match status" value="2"/>
</dbReference>
<keyword evidence="2" id="KW-1185">Reference proteome</keyword>
<dbReference type="Proteomes" id="UP000887575">
    <property type="component" value="Unassembled WGS sequence"/>
</dbReference>
<evidence type="ECO:0000259" key="1">
    <source>
        <dbReference type="PROSITE" id="PS50041"/>
    </source>
</evidence>